<proteinExistence type="predicted"/>
<accession>A0A251UQN9</accession>
<evidence type="ECO:0000313" key="1">
    <source>
        <dbReference type="EMBL" id="OTG25697.1"/>
    </source>
</evidence>
<reference evidence="2" key="1">
    <citation type="journal article" date="2017" name="Nature">
        <title>The sunflower genome provides insights into oil metabolism, flowering and Asterid evolution.</title>
        <authorList>
            <person name="Badouin H."/>
            <person name="Gouzy J."/>
            <person name="Grassa C.J."/>
            <person name="Murat F."/>
            <person name="Staton S.E."/>
            <person name="Cottret L."/>
            <person name="Lelandais-Briere C."/>
            <person name="Owens G.L."/>
            <person name="Carrere S."/>
            <person name="Mayjonade B."/>
            <person name="Legrand L."/>
            <person name="Gill N."/>
            <person name="Kane N.C."/>
            <person name="Bowers J.E."/>
            <person name="Hubner S."/>
            <person name="Bellec A."/>
            <person name="Berard A."/>
            <person name="Berges H."/>
            <person name="Blanchet N."/>
            <person name="Boniface M.C."/>
            <person name="Brunel D."/>
            <person name="Catrice O."/>
            <person name="Chaidir N."/>
            <person name="Claudel C."/>
            <person name="Donnadieu C."/>
            <person name="Faraut T."/>
            <person name="Fievet G."/>
            <person name="Helmstetter N."/>
            <person name="King M."/>
            <person name="Knapp S.J."/>
            <person name="Lai Z."/>
            <person name="Le Paslier M.C."/>
            <person name="Lippi Y."/>
            <person name="Lorenzon L."/>
            <person name="Mandel J.R."/>
            <person name="Marage G."/>
            <person name="Marchand G."/>
            <person name="Marquand E."/>
            <person name="Bret-Mestries E."/>
            <person name="Morien E."/>
            <person name="Nambeesan S."/>
            <person name="Nguyen T."/>
            <person name="Pegot-Espagnet P."/>
            <person name="Pouilly N."/>
            <person name="Raftis F."/>
            <person name="Sallet E."/>
            <person name="Schiex T."/>
            <person name="Thomas J."/>
            <person name="Vandecasteele C."/>
            <person name="Vares D."/>
            <person name="Vear F."/>
            <person name="Vautrin S."/>
            <person name="Crespi M."/>
            <person name="Mangin B."/>
            <person name="Burke J.M."/>
            <person name="Salse J."/>
            <person name="Munos S."/>
            <person name="Vincourt P."/>
            <person name="Rieseberg L.H."/>
            <person name="Langlade N.B."/>
        </authorList>
    </citation>
    <scope>NUCLEOTIDE SEQUENCE [LARGE SCALE GENOMIC DNA]</scope>
    <source>
        <strain evidence="2">cv. SF193</strain>
    </source>
</reference>
<dbReference type="Proteomes" id="UP000215914">
    <property type="component" value="Chromosome 5"/>
</dbReference>
<keyword evidence="2" id="KW-1185">Reference proteome</keyword>
<name>A0A251UQN9_HELAN</name>
<gene>
    <name evidence="1" type="ORF">HannXRQ_Chr05g0150411</name>
</gene>
<dbReference type="EMBL" id="CM007894">
    <property type="protein sequence ID" value="OTG25697.1"/>
    <property type="molecule type" value="Genomic_DNA"/>
</dbReference>
<sequence length="109" mass="12356">MYSSSFLLIQMIQASIIRSSPEFQPSLSSGFLISLSVKPLNQSDKVDEDSAKGEYVKEYIEVSNLTLSLENVGIDLLTGAVIYALSLENNERPKRRRRRAIVCRHFVYN</sequence>
<dbReference type="AlphaFoldDB" id="A0A251UQN9"/>
<evidence type="ECO:0000313" key="2">
    <source>
        <dbReference type="Proteomes" id="UP000215914"/>
    </source>
</evidence>
<protein>
    <submittedName>
        <fullName evidence="1">Uncharacterized protein</fullName>
    </submittedName>
</protein>
<dbReference type="InParanoid" id="A0A251UQN9"/>
<organism evidence="1 2">
    <name type="scientific">Helianthus annuus</name>
    <name type="common">Common sunflower</name>
    <dbReference type="NCBI Taxonomy" id="4232"/>
    <lineage>
        <taxon>Eukaryota</taxon>
        <taxon>Viridiplantae</taxon>
        <taxon>Streptophyta</taxon>
        <taxon>Embryophyta</taxon>
        <taxon>Tracheophyta</taxon>
        <taxon>Spermatophyta</taxon>
        <taxon>Magnoliopsida</taxon>
        <taxon>eudicotyledons</taxon>
        <taxon>Gunneridae</taxon>
        <taxon>Pentapetalae</taxon>
        <taxon>asterids</taxon>
        <taxon>campanulids</taxon>
        <taxon>Asterales</taxon>
        <taxon>Asteraceae</taxon>
        <taxon>Asteroideae</taxon>
        <taxon>Heliantheae alliance</taxon>
        <taxon>Heliantheae</taxon>
        <taxon>Helianthus</taxon>
    </lineage>
</organism>